<comment type="similarity">
    <text evidence="12">Belongs to the peroxidase family.</text>
</comment>
<proteinExistence type="inferred from homology"/>
<keyword evidence="3" id="KW-0575">Peroxidase</keyword>
<feature type="disulfide bond" evidence="11">
    <location>
        <begin position="221"/>
        <end position="250"/>
    </location>
</feature>
<keyword evidence="8 10" id="KW-0408">Iron</keyword>
<keyword evidence="15" id="KW-1185">Reference proteome</keyword>
<sequence>MAGLLFVRGRGLQRCGQGDEAAALGVAEQAVRAQFTPPLLYPAGRRQTNNGRHREARGGGSLLVVAAASATVCAAQLQRNYYAGVCPDVESIVRGAVARKYRETFITVGVTVHLGEGPPGEPVPGRRVGDGFDTILRARAAVDAVPRCRGRGRHRAGRGPSYAVELGRLDGLTSTASSVDGKLALPSFNLDQLTALFAANGLSQTDMIALSSGHMVGFAHCGTFTGRIRGPSAPDPALNRSLAARLRAWCPDGVDPRVAVSMDVVTPRYFRNLRDASDQVLYTDPRSRPTVDAWAQSSEAFGLGPRWAGSGSKTGPQGNIRRNCAVIERQEDPAYAWRLRHFGLELARQAWLAARQQRTPAAGVAAAAAAAADLVSPSLSFSHLCAEPIVKCRLWFTAACRVRLIVQRATKGHRLLTAI</sequence>
<evidence type="ECO:0000256" key="9">
    <source>
        <dbReference type="ARBA" id="ARBA00023324"/>
    </source>
</evidence>
<comment type="cofactor">
    <cofactor evidence="10">
        <name>Ca(2+)</name>
        <dbReference type="ChEBI" id="CHEBI:29108"/>
    </cofactor>
    <text evidence="10">Binds 2 calcium ions per subunit.</text>
</comment>
<protein>
    <submittedName>
        <fullName evidence="14">Peroxidase 51-like</fullName>
    </submittedName>
</protein>
<comment type="caution">
    <text evidence="14">The sequence shown here is derived from an EMBL/GenBank/DDBJ whole genome shotgun (WGS) entry which is preliminary data.</text>
</comment>
<keyword evidence="7" id="KW-0560">Oxidoreductase</keyword>
<dbReference type="InterPro" id="IPR010255">
    <property type="entry name" value="Haem_peroxidase_sf"/>
</dbReference>
<dbReference type="GO" id="GO:0042744">
    <property type="term" value="P:hydrogen peroxide catabolic process"/>
    <property type="evidence" value="ECO:0007669"/>
    <property type="project" value="UniProtKB-KW"/>
</dbReference>
<dbReference type="InterPro" id="IPR002016">
    <property type="entry name" value="Haem_peroxidase"/>
</dbReference>
<dbReference type="Proteomes" id="UP000275267">
    <property type="component" value="Unassembled WGS sequence"/>
</dbReference>
<dbReference type="PRINTS" id="PR00458">
    <property type="entry name" value="PEROXIDASE"/>
</dbReference>
<evidence type="ECO:0000256" key="3">
    <source>
        <dbReference type="ARBA" id="ARBA00022559"/>
    </source>
</evidence>
<dbReference type="Pfam" id="PF00141">
    <property type="entry name" value="peroxidase"/>
    <property type="match status" value="1"/>
</dbReference>
<evidence type="ECO:0000256" key="12">
    <source>
        <dbReference type="RuleBase" id="RU004241"/>
    </source>
</evidence>
<gene>
    <name evidence="14" type="ORF">C2845_PM03G19560</name>
</gene>
<evidence type="ECO:0000313" key="14">
    <source>
        <dbReference type="EMBL" id="RLN33585.1"/>
    </source>
</evidence>
<dbReference type="STRING" id="4540.A0A3L6T5M4"/>
<dbReference type="GO" id="GO:0140825">
    <property type="term" value="F:lactoperoxidase activity"/>
    <property type="evidence" value="ECO:0007669"/>
    <property type="project" value="UniProtKB-EC"/>
</dbReference>
<dbReference type="OrthoDB" id="2113341at2759"/>
<evidence type="ECO:0000256" key="8">
    <source>
        <dbReference type="ARBA" id="ARBA00023004"/>
    </source>
</evidence>
<dbReference type="SUPFAM" id="SSF48113">
    <property type="entry name" value="Heme-dependent peroxidases"/>
    <property type="match status" value="1"/>
</dbReference>
<dbReference type="AlphaFoldDB" id="A0A3L6T5M4"/>
<name>A0A3L6T5M4_PANMI</name>
<dbReference type="Gene3D" id="1.10.420.10">
    <property type="entry name" value="Peroxidase, domain 2"/>
    <property type="match status" value="1"/>
</dbReference>
<evidence type="ECO:0000313" key="15">
    <source>
        <dbReference type="Proteomes" id="UP000275267"/>
    </source>
</evidence>
<keyword evidence="6 10" id="KW-0106">Calcium</keyword>
<comment type="catalytic activity">
    <reaction evidence="1">
        <text>2 a phenolic donor + H2O2 = 2 a phenolic radical donor + 2 H2O</text>
        <dbReference type="Rhea" id="RHEA:56136"/>
        <dbReference type="ChEBI" id="CHEBI:15377"/>
        <dbReference type="ChEBI" id="CHEBI:16240"/>
        <dbReference type="ChEBI" id="CHEBI:139520"/>
        <dbReference type="ChEBI" id="CHEBI:139521"/>
        <dbReference type="EC" id="1.11.1.7"/>
    </reaction>
</comment>
<keyword evidence="11" id="KW-1015">Disulfide bond</keyword>
<evidence type="ECO:0000256" key="6">
    <source>
        <dbReference type="ARBA" id="ARBA00022837"/>
    </source>
</evidence>
<keyword evidence="9" id="KW-0376">Hydrogen peroxide</keyword>
<dbReference type="PROSITE" id="PS50873">
    <property type="entry name" value="PEROXIDASE_4"/>
    <property type="match status" value="1"/>
</dbReference>
<dbReference type="InterPro" id="IPR000823">
    <property type="entry name" value="Peroxidase_pln"/>
</dbReference>
<evidence type="ECO:0000256" key="10">
    <source>
        <dbReference type="PIRSR" id="PIRSR600823-3"/>
    </source>
</evidence>
<feature type="binding site" evidence="10">
    <location>
        <position position="263"/>
    </location>
    <ligand>
        <name>Ca(2+)</name>
        <dbReference type="ChEBI" id="CHEBI:29108"/>
        <label>2</label>
    </ligand>
</feature>
<organism evidence="14 15">
    <name type="scientific">Panicum miliaceum</name>
    <name type="common">Proso millet</name>
    <name type="synonym">Broomcorn millet</name>
    <dbReference type="NCBI Taxonomy" id="4540"/>
    <lineage>
        <taxon>Eukaryota</taxon>
        <taxon>Viridiplantae</taxon>
        <taxon>Streptophyta</taxon>
        <taxon>Embryophyta</taxon>
        <taxon>Tracheophyta</taxon>
        <taxon>Spermatophyta</taxon>
        <taxon>Magnoliopsida</taxon>
        <taxon>Liliopsida</taxon>
        <taxon>Poales</taxon>
        <taxon>Poaceae</taxon>
        <taxon>PACMAD clade</taxon>
        <taxon>Panicoideae</taxon>
        <taxon>Panicodae</taxon>
        <taxon>Paniceae</taxon>
        <taxon>Panicinae</taxon>
        <taxon>Panicum</taxon>
        <taxon>Panicum sect. Panicum</taxon>
    </lineage>
</organism>
<evidence type="ECO:0000256" key="2">
    <source>
        <dbReference type="ARBA" id="ARBA00004613"/>
    </source>
</evidence>
<evidence type="ECO:0000256" key="5">
    <source>
        <dbReference type="ARBA" id="ARBA00022723"/>
    </source>
</evidence>
<dbReference type="PANTHER" id="PTHR31517:SF3">
    <property type="entry name" value="PEROXIDASE"/>
    <property type="match status" value="1"/>
</dbReference>
<dbReference type="GO" id="GO:0006979">
    <property type="term" value="P:response to oxidative stress"/>
    <property type="evidence" value="ECO:0007669"/>
    <property type="project" value="InterPro"/>
</dbReference>
<feature type="domain" description="Plant heme peroxidase family profile" evidence="13">
    <location>
        <begin position="138"/>
        <end position="328"/>
    </location>
</feature>
<reference evidence="15" key="1">
    <citation type="journal article" date="2019" name="Nat. Commun.">
        <title>The genome of broomcorn millet.</title>
        <authorList>
            <person name="Zou C."/>
            <person name="Miki D."/>
            <person name="Li D."/>
            <person name="Tang Q."/>
            <person name="Xiao L."/>
            <person name="Rajput S."/>
            <person name="Deng P."/>
            <person name="Jia W."/>
            <person name="Huang R."/>
            <person name="Zhang M."/>
            <person name="Sun Y."/>
            <person name="Hu J."/>
            <person name="Fu X."/>
            <person name="Schnable P.S."/>
            <person name="Li F."/>
            <person name="Zhang H."/>
            <person name="Feng B."/>
            <person name="Zhu X."/>
            <person name="Liu R."/>
            <person name="Schnable J.C."/>
            <person name="Zhu J.-K."/>
            <person name="Zhang H."/>
        </authorList>
    </citation>
    <scope>NUCLEOTIDE SEQUENCE [LARGE SCALE GENOMIC DNA]</scope>
</reference>
<evidence type="ECO:0000256" key="1">
    <source>
        <dbReference type="ARBA" id="ARBA00000189"/>
    </source>
</evidence>
<accession>A0A3L6T5M4</accession>
<keyword evidence="5 10" id="KW-0479">Metal-binding</keyword>
<keyword evidence="4" id="KW-0349">Heme</keyword>
<feature type="binding site" evidence="10">
    <location>
        <position position="266"/>
    </location>
    <ligand>
        <name>Ca(2+)</name>
        <dbReference type="ChEBI" id="CHEBI:29108"/>
        <label>2</label>
    </ligand>
</feature>
<comment type="subcellular location">
    <subcellularLocation>
        <location evidence="2">Secreted</location>
    </subcellularLocation>
</comment>
<evidence type="ECO:0000256" key="11">
    <source>
        <dbReference type="PIRSR" id="PIRSR600823-5"/>
    </source>
</evidence>
<evidence type="ECO:0000256" key="4">
    <source>
        <dbReference type="ARBA" id="ARBA00022617"/>
    </source>
</evidence>
<dbReference type="EMBL" id="PQIB02000002">
    <property type="protein sequence ID" value="RLN33585.1"/>
    <property type="molecule type" value="Genomic_DNA"/>
</dbReference>
<feature type="binding site" description="axial binding residue" evidence="10">
    <location>
        <position position="214"/>
    </location>
    <ligand>
        <name>heme b</name>
        <dbReference type="ChEBI" id="CHEBI:60344"/>
    </ligand>
    <ligandPart>
        <name>Fe</name>
        <dbReference type="ChEBI" id="CHEBI:18248"/>
    </ligandPart>
</feature>
<dbReference type="PANTHER" id="PTHR31517">
    <property type="match status" value="1"/>
</dbReference>
<evidence type="ECO:0000259" key="13">
    <source>
        <dbReference type="PROSITE" id="PS50873"/>
    </source>
</evidence>
<evidence type="ECO:0000256" key="7">
    <source>
        <dbReference type="ARBA" id="ARBA00023002"/>
    </source>
</evidence>
<comment type="cofactor">
    <cofactor evidence="10">
        <name>heme b</name>
        <dbReference type="ChEBI" id="CHEBI:60344"/>
    </cofactor>
    <text evidence="10">Binds 1 heme b (iron(II)-protoporphyrin IX) group per subunit.</text>
</comment>
<dbReference type="GO" id="GO:0005576">
    <property type="term" value="C:extracellular region"/>
    <property type="evidence" value="ECO:0007669"/>
    <property type="project" value="UniProtKB-SubCell"/>
</dbReference>
<dbReference type="GO" id="GO:0020037">
    <property type="term" value="F:heme binding"/>
    <property type="evidence" value="ECO:0007669"/>
    <property type="project" value="InterPro"/>
</dbReference>
<dbReference type="GO" id="GO:0046872">
    <property type="term" value="F:metal ion binding"/>
    <property type="evidence" value="ECO:0007669"/>
    <property type="project" value="UniProtKB-KW"/>
</dbReference>